<evidence type="ECO:0000259" key="3">
    <source>
        <dbReference type="Pfam" id="PF02397"/>
    </source>
</evidence>
<evidence type="ECO:0000256" key="2">
    <source>
        <dbReference type="SAM" id="Phobius"/>
    </source>
</evidence>
<feature type="domain" description="Bacterial sugar transferase" evidence="3">
    <location>
        <begin position="15"/>
        <end position="193"/>
    </location>
</feature>
<keyword evidence="2" id="KW-1133">Transmembrane helix</keyword>
<dbReference type="PANTHER" id="PTHR30576">
    <property type="entry name" value="COLANIC BIOSYNTHESIS UDP-GLUCOSE LIPID CARRIER TRANSFERASE"/>
    <property type="match status" value="1"/>
</dbReference>
<dbReference type="AlphaFoldDB" id="A0A177KMB1"/>
<keyword evidence="4" id="KW-0808">Transferase</keyword>
<protein>
    <submittedName>
        <fullName evidence="4">Sugar transferase</fullName>
    </submittedName>
</protein>
<dbReference type="EMBL" id="LQWZ01000033">
    <property type="protein sequence ID" value="OAH54499.1"/>
    <property type="molecule type" value="Genomic_DNA"/>
</dbReference>
<name>A0A177KMB1_9BACI</name>
<keyword evidence="2" id="KW-0472">Membrane</keyword>
<proteinExistence type="inferred from homology"/>
<keyword evidence="2" id="KW-0812">Transmembrane</keyword>
<evidence type="ECO:0000313" key="5">
    <source>
        <dbReference type="Proteomes" id="UP000077271"/>
    </source>
</evidence>
<feature type="transmembrane region" description="Helical" evidence="2">
    <location>
        <begin position="20"/>
        <end position="41"/>
    </location>
</feature>
<evidence type="ECO:0000313" key="4">
    <source>
        <dbReference type="EMBL" id="OAH54499.1"/>
    </source>
</evidence>
<dbReference type="Pfam" id="PF02397">
    <property type="entry name" value="Bac_transf"/>
    <property type="match status" value="1"/>
</dbReference>
<comment type="similarity">
    <text evidence="1">Belongs to the bacterial sugar transferase family.</text>
</comment>
<comment type="caution">
    <text evidence="4">The sequence shown here is derived from an EMBL/GenBank/DDBJ whole genome shotgun (WGS) entry which is preliminary data.</text>
</comment>
<evidence type="ECO:0000256" key="1">
    <source>
        <dbReference type="ARBA" id="ARBA00006464"/>
    </source>
</evidence>
<dbReference type="PANTHER" id="PTHR30576:SF0">
    <property type="entry name" value="UNDECAPRENYL-PHOSPHATE N-ACETYLGALACTOSAMINYL 1-PHOSPHATE TRANSFERASE-RELATED"/>
    <property type="match status" value="1"/>
</dbReference>
<dbReference type="Proteomes" id="UP000077271">
    <property type="component" value="Unassembled WGS sequence"/>
</dbReference>
<accession>A0A177KMB1</accession>
<dbReference type="InterPro" id="IPR003362">
    <property type="entry name" value="Bact_transf"/>
</dbReference>
<organism evidence="4 5">
    <name type="scientific">Domibacillus aminovorans</name>
    <dbReference type="NCBI Taxonomy" id="29332"/>
    <lineage>
        <taxon>Bacteria</taxon>
        <taxon>Bacillati</taxon>
        <taxon>Bacillota</taxon>
        <taxon>Bacilli</taxon>
        <taxon>Bacillales</taxon>
        <taxon>Bacillaceae</taxon>
        <taxon>Domibacillus</taxon>
    </lineage>
</organism>
<reference evidence="4 5" key="1">
    <citation type="submission" date="2016-01" db="EMBL/GenBank/DDBJ databases">
        <title>Investigation of taxonomic status of Bacillus aminovorans.</title>
        <authorList>
            <person name="Verma A."/>
            <person name="Pal Y."/>
            <person name="Krishnamurthi S."/>
        </authorList>
    </citation>
    <scope>NUCLEOTIDE SEQUENCE [LARGE SCALE GENOMIC DNA]</scope>
    <source>
        <strain evidence="4 5">DSM 4337</strain>
    </source>
</reference>
<sequence length="224" mass="25645">MTSGGEYMIYKKYLKRVVDILCSGLTLIVLAPIFLIVALAIKLDTRGPAIFTQKRIGKDKEPFKIYKFRTMLTFEDSYYEDGTPIENYDRITKVGNFLRKTSLDELPQLINIFIGDMSIVGPRPTLSYQVEKYNSHQARRLEVKPGLTGLAQVSGRNSLSWDEKIQCDIDYVSRITFIRDLKIILKTVLIVLKTEKVEFTRPDEISKHNGDVLKDVGDTTRSKN</sequence>
<dbReference type="GO" id="GO:0016780">
    <property type="term" value="F:phosphotransferase activity, for other substituted phosphate groups"/>
    <property type="evidence" value="ECO:0007669"/>
    <property type="project" value="TreeGrafter"/>
</dbReference>
<gene>
    <name evidence="4" type="ORF">AWH48_07830</name>
</gene>